<dbReference type="Pfam" id="PF02585">
    <property type="entry name" value="PIG-L"/>
    <property type="match status" value="1"/>
</dbReference>
<evidence type="ECO:0008006" key="2">
    <source>
        <dbReference type="Google" id="ProtNLM"/>
    </source>
</evidence>
<dbReference type="EMBL" id="LO017727">
    <property type="protein sequence ID" value="CRH06511.1"/>
    <property type="molecule type" value="Genomic_DNA"/>
</dbReference>
<name>A0A1S7LKY2_MAGMO</name>
<dbReference type="PANTHER" id="PTHR12993:SF29">
    <property type="entry name" value="BLR3841 PROTEIN"/>
    <property type="match status" value="1"/>
</dbReference>
<dbReference type="PANTHER" id="PTHR12993">
    <property type="entry name" value="N-ACETYLGLUCOSAMINYL-PHOSPHATIDYLINOSITOL DE-N-ACETYLASE-RELATED"/>
    <property type="match status" value="1"/>
</dbReference>
<dbReference type="GO" id="GO:0016811">
    <property type="term" value="F:hydrolase activity, acting on carbon-nitrogen (but not peptide) bonds, in linear amides"/>
    <property type="evidence" value="ECO:0007669"/>
    <property type="project" value="TreeGrafter"/>
</dbReference>
<gene>
    <name evidence="1" type="ORF">MAGMO_2351</name>
</gene>
<reference evidence="1" key="1">
    <citation type="submission" date="2015-04" db="EMBL/GenBank/DDBJ databases">
        <authorList>
            <person name="Syromyatnikov M.Y."/>
            <person name="Popov V.N."/>
        </authorList>
    </citation>
    <scope>NUCLEOTIDE SEQUENCE</scope>
    <source>
        <strain evidence="1">MO-1</strain>
    </source>
</reference>
<evidence type="ECO:0000313" key="1">
    <source>
        <dbReference type="EMBL" id="CRH06511.1"/>
    </source>
</evidence>
<dbReference type="SUPFAM" id="SSF102588">
    <property type="entry name" value="LmbE-like"/>
    <property type="match status" value="1"/>
</dbReference>
<organism evidence="1">
    <name type="scientific">Magnetococcus massalia (strain MO-1)</name>
    <dbReference type="NCBI Taxonomy" id="451514"/>
    <lineage>
        <taxon>Bacteria</taxon>
        <taxon>Pseudomonadati</taxon>
        <taxon>Pseudomonadota</taxon>
        <taxon>Magnetococcia</taxon>
        <taxon>Magnetococcales</taxon>
        <taxon>Magnetococcaceae</taxon>
        <taxon>Magnetococcus</taxon>
    </lineage>
</organism>
<dbReference type="InterPro" id="IPR024078">
    <property type="entry name" value="LmbE-like_dom_sf"/>
</dbReference>
<accession>A0A1S7LKY2</accession>
<sequence>MAKIKQYVKRGLAQLCQNIWRYSAQPLPWLAGHLVVIAPHPDDEILACGGLIAMKQKLAEPVSIIYMTDGEASHPGCCATDLVAAQRRWLSEMVMRELGVGPSALYRLGVSDGNIPAPNLQEGITIVTQLMELLMQLQPNCVLYPHPVDAHTDHRNTAGIVEATIDTMACKDVLTMMYPVWSRYHMTPSDFPVWLRQRPVKLDIKDVSALKTKLVYAYLQPISPSCGLPWSGSLPQRFPDPFLIPYEWYFYRFIDDRKVIFS</sequence>
<dbReference type="Gene3D" id="3.40.50.10320">
    <property type="entry name" value="LmbE-like"/>
    <property type="match status" value="1"/>
</dbReference>
<protein>
    <recommendedName>
        <fullName evidence="2">PIG-L family deacetylase</fullName>
    </recommendedName>
</protein>
<dbReference type="InterPro" id="IPR003737">
    <property type="entry name" value="GlcNAc_PI_deacetylase-related"/>
</dbReference>
<proteinExistence type="predicted"/>
<dbReference type="AlphaFoldDB" id="A0A1S7LKY2"/>